<keyword evidence="2" id="KW-1185">Reference proteome</keyword>
<dbReference type="PROSITE" id="PS50188">
    <property type="entry name" value="B302_SPRY"/>
    <property type="match status" value="1"/>
</dbReference>
<dbReference type="RefSeq" id="XP_017695091.1">
    <property type="nucleotide sequence ID" value="XM_017839602.1"/>
</dbReference>
<dbReference type="InterPro" id="IPR050143">
    <property type="entry name" value="TRIM/RBCC"/>
</dbReference>
<evidence type="ECO:0000313" key="3">
    <source>
        <dbReference type="RefSeq" id="XP_017695091.1"/>
    </source>
</evidence>
<feature type="domain" description="B30.2/SPRY" evidence="1">
    <location>
        <begin position="69"/>
        <end position="263"/>
    </location>
</feature>
<dbReference type="PANTHER" id="PTHR24103">
    <property type="entry name" value="E3 UBIQUITIN-PROTEIN LIGASE TRIM"/>
    <property type="match status" value="1"/>
</dbReference>
<dbReference type="PRINTS" id="PR01407">
    <property type="entry name" value="BUTYPHLNCDUF"/>
</dbReference>
<dbReference type="InterPro" id="IPR001870">
    <property type="entry name" value="B30.2/SPRY"/>
</dbReference>
<proteinExistence type="predicted"/>
<dbReference type="InterPro" id="IPR003879">
    <property type="entry name" value="Butyrophylin_SPRY"/>
</dbReference>
<dbReference type="InterPro" id="IPR043136">
    <property type="entry name" value="B30.2/SPRY_sf"/>
</dbReference>
<gene>
    <name evidence="3" type="primary">LOC108509977</name>
</gene>
<dbReference type="AlphaFoldDB" id="A0A6J0J9Y5"/>
<protein>
    <submittedName>
        <fullName evidence="3">Tripartite motif-containing protein 64B</fullName>
    </submittedName>
</protein>
<dbReference type="Proteomes" id="UP000504624">
    <property type="component" value="Unplaced"/>
</dbReference>
<organism evidence="2 3">
    <name type="scientific">Lepidothrix coronata</name>
    <name type="common">blue-crowned manakin</name>
    <dbReference type="NCBI Taxonomy" id="321398"/>
    <lineage>
        <taxon>Eukaryota</taxon>
        <taxon>Metazoa</taxon>
        <taxon>Chordata</taxon>
        <taxon>Craniata</taxon>
        <taxon>Vertebrata</taxon>
        <taxon>Euteleostomi</taxon>
        <taxon>Archelosauria</taxon>
        <taxon>Archosauria</taxon>
        <taxon>Dinosauria</taxon>
        <taxon>Saurischia</taxon>
        <taxon>Theropoda</taxon>
        <taxon>Coelurosauria</taxon>
        <taxon>Aves</taxon>
        <taxon>Neognathae</taxon>
        <taxon>Neoaves</taxon>
        <taxon>Telluraves</taxon>
        <taxon>Australaves</taxon>
        <taxon>Passeriformes</taxon>
        <taxon>Pipridae</taxon>
        <taxon>Lepidothrix</taxon>
    </lineage>
</organism>
<reference evidence="3" key="1">
    <citation type="submission" date="2025-08" db="UniProtKB">
        <authorList>
            <consortium name="RefSeq"/>
        </authorList>
    </citation>
    <scope>IDENTIFICATION</scope>
</reference>
<dbReference type="OrthoDB" id="8901134at2759"/>
<dbReference type="SMART" id="SM00449">
    <property type="entry name" value="SPRY"/>
    <property type="match status" value="1"/>
</dbReference>
<dbReference type="InterPro" id="IPR003877">
    <property type="entry name" value="SPRY_dom"/>
</dbReference>
<dbReference type="InterPro" id="IPR013320">
    <property type="entry name" value="ConA-like_dom_sf"/>
</dbReference>
<name>A0A6J0J9Y5_9PASS</name>
<dbReference type="SUPFAM" id="SSF49899">
    <property type="entry name" value="Concanavalin A-like lectins/glucanases"/>
    <property type="match status" value="1"/>
</dbReference>
<dbReference type="GeneID" id="108509977"/>
<evidence type="ECO:0000259" key="1">
    <source>
        <dbReference type="PROSITE" id="PS50188"/>
    </source>
</evidence>
<evidence type="ECO:0000313" key="2">
    <source>
        <dbReference type="Proteomes" id="UP000504624"/>
    </source>
</evidence>
<dbReference type="Pfam" id="PF00622">
    <property type="entry name" value="SPRY"/>
    <property type="match status" value="1"/>
</dbReference>
<dbReference type="Gene3D" id="2.60.120.920">
    <property type="match status" value="1"/>
</dbReference>
<accession>A0A6J0J9Y5</accession>
<sequence length="263" mass="28351">MEKGWGCWEWWEKGVLEGVQGRDGIGMQFPRGWMGRGKGICVLGNPRMGEIRGALGAFPTSATRGSRDLGILGFGDSGIQGLGNSGIHGFRGSFSSRCPAVPVAWNALERILELPSGEGDAAAPTFPVLVGREGFGSGKHYWELELGREQDWALGVLRENAGCEARPIPGRDSWALRRSQGELFSSAGARGLGKLRWSGSVLGVFLDLDWECLEFYDVETAELLERLGLSTTGNSQGMFFPFVSRGEGIGIRPVPIPVPLKGL</sequence>